<accession>A0A1G2BT01</accession>
<organism evidence="1 2">
    <name type="scientific">Candidatus Komeilibacteria bacterium RIFCSPLOWO2_02_FULL_48_11</name>
    <dbReference type="NCBI Taxonomy" id="1798553"/>
    <lineage>
        <taxon>Bacteria</taxon>
        <taxon>Candidatus Komeiliibacteriota</taxon>
    </lineage>
</organism>
<dbReference type="Gene3D" id="1.20.1440.60">
    <property type="entry name" value="23S rRNA-intervening sequence"/>
    <property type="match status" value="1"/>
</dbReference>
<evidence type="ECO:0000313" key="1">
    <source>
        <dbReference type="EMBL" id="OGY92128.1"/>
    </source>
</evidence>
<dbReference type="InterPro" id="IPR036583">
    <property type="entry name" value="23S_rRNA_IVS_sf"/>
</dbReference>
<comment type="caution">
    <text evidence="1">The sequence shown here is derived from an EMBL/GenBank/DDBJ whole genome shotgun (WGS) entry which is preliminary data.</text>
</comment>
<proteinExistence type="predicted"/>
<dbReference type="SUPFAM" id="SSF158446">
    <property type="entry name" value="IVS-encoded protein-like"/>
    <property type="match status" value="1"/>
</dbReference>
<sequence length="134" mass="15916">MEDKNKKYINSFSDLDVYQRLSRLRKVVLIKIIVKLPKEERYDLIDQMRRACKAACAILAEGFAKRFQINHWKKYLTDVIGECNEMIDHLTVVQDIYSEYVNKDSIQIIKNEYEIAIKQLVTLGKSWISYHQNK</sequence>
<dbReference type="NCBIfam" id="TIGR02436">
    <property type="entry name" value="four helix bundle protein"/>
    <property type="match status" value="1"/>
</dbReference>
<protein>
    <recommendedName>
        <fullName evidence="3">Four helix bundle protein</fullName>
    </recommendedName>
</protein>
<dbReference type="Proteomes" id="UP000178109">
    <property type="component" value="Unassembled WGS sequence"/>
</dbReference>
<reference evidence="1 2" key="1">
    <citation type="journal article" date="2016" name="Nat. Commun.">
        <title>Thousands of microbial genomes shed light on interconnected biogeochemical processes in an aquifer system.</title>
        <authorList>
            <person name="Anantharaman K."/>
            <person name="Brown C.T."/>
            <person name="Hug L.A."/>
            <person name="Sharon I."/>
            <person name="Castelle C.J."/>
            <person name="Probst A.J."/>
            <person name="Thomas B.C."/>
            <person name="Singh A."/>
            <person name="Wilkins M.J."/>
            <person name="Karaoz U."/>
            <person name="Brodie E.L."/>
            <person name="Williams K.H."/>
            <person name="Hubbard S.S."/>
            <person name="Banfield J.F."/>
        </authorList>
    </citation>
    <scope>NUCLEOTIDE SEQUENCE [LARGE SCALE GENOMIC DNA]</scope>
</reference>
<dbReference type="EMBL" id="MHKO01000028">
    <property type="protein sequence ID" value="OGY92128.1"/>
    <property type="molecule type" value="Genomic_DNA"/>
</dbReference>
<evidence type="ECO:0000313" key="2">
    <source>
        <dbReference type="Proteomes" id="UP000178109"/>
    </source>
</evidence>
<evidence type="ECO:0008006" key="3">
    <source>
        <dbReference type="Google" id="ProtNLM"/>
    </source>
</evidence>
<dbReference type="Pfam" id="PF05635">
    <property type="entry name" value="23S_rRNA_IVP"/>
    <property type="match status" value="1"/>
</dbReference>
<dbReference type="PANTHER" id="PTHR38471:SF2">
    <property type="entry name" value="FOUR HELIX BUNDLE PROTEIN"/>
    <property type="match status" value="1"/>
</dbReference>
<gene>
    <name evidence="1" type="ORF">A3H70_02260</name>
</gene>
<dbReference type="STRING" id="1798553.A3H70_02260"/>
<name>A0A1G2BT01_9BACT</name>
<dbReference type="PANTHER" id="PTHR38471">
    <property type="entry name" value="FOUR HELIX BUNDLE PROTEIN"/>
    <property type="match status" value="1"/>
</dbReference>
<dbReference type="InterPro" id="IPR012657">
    <property type="entry name" value="23S_rRNA-intervening_sequence"/>
</dbReference>
<dbReference type="AlphaFoldDB" id="A0A1G2BT01"/>